<keyword evidence="1" id="KW-1133">Transmembrane helix</keyword>
<dbReference type="RefSeq" id="WP_137643180.1">
    <property type="nucleotide sequence ID" value="NZ_BJEA01000014.1"/>
</dbReference>
<evidence type="ECO:0000313" key="2">
    <source>
        <dbReference type="EMBL" id="MFB9768601.1"/>
    </source>
</evidence>
<proteinExistence type="predicted"/>
<dbReference type="Proteomes" id="UP001589691">
    <property type="component" value="Unassembled WGS sequence"/>
</dbReference>
<sequence>MIFMIGLITIVLAVLEEWVFSASRHFWVGGIAPILWTVALAILVLTNAPQLTAREYGLAVIAVIIPYVCWGNGYQKHADRRRAK</sequence>
<keyword evidence="1" id="KW-0472">Membrane</keyword>
<evidence type="ECO:0008006" key="4">
    <source>
        <dbReference type="Google" id="ProtNLM"/>
    </source>
</evidence>
<accession>A0ABV5WSC4</accession>
<reference evidence="2 3" key="1">
    <citation type="submission" date="2024-09" db="EMBL/GenBank/DDBJ databases">
        <authorList>
            <person name="Sun Q."/>
            <person name="Mori K."/>
        </authorList>
    </citation>
    <scope>NUCLEOTIDE SEQUENCE [LARGE SCALE GENOMIC DNA]</scope>
    <source>
        <strain evidence="2 3">TBRC 4576</strain>
    </source>
</reference>
<keyword evidence="1" id="KW-0812">Transmembrane</keyword>
<protein>
    <recommendedName>
        <fullName evidence="4">Integral membrane protein</fullName>
    </recommendedName>
</protein>
<comment type="caution">
    <text evidence="2">The sequence shown here is derived from an EMBL/GenBank/DDBJ whole genome shotgun (WGS) entry which is preliminary data.</text>
</comment>
<feature type="transmembrane region" description="Helical" evidence="1">
    <location>
        <begin position="31"/>
        <end position="49"/>
    </location>
</feature>
<evidence type="ECO:0000313" key="3">
    <source>
        <dbReference type="Proteomes" id="UP001589691"/>
    </source>
</evidence>
<keyword evidence="3" id="KW-1185">Reference proteome</keyword>
<gene>
    <name evidence="2" type="ORF">ACFFLI_01790</name>
</gene>
<name>A0ABV5WSC4_9LACO</name>
<dbReference type="EMBL" id="JBHLZY010000005">
    <property type="protein sequence ID" value="MFB9768601.1"/>
    <property type="molecule type" value="Genomic_DNA"/>
</dbReference>
<evidence type="ECO:0000256" key="1">
    <source>
        <dbReference type="SAM" id="Phobius"/>
    </source>
</evidence>
<organism evidence="2 3">
    <name type="scientific">Lactiplantibacillus modestisalitolerans</name>
    <dbReference type="NCBI Taxonomy" id="1457219"/>
    <lineage>
        <taxon>Bacteria</taxon>
        <taxon>Bacillati</taxon>
        <taxon>Bacillota</taxon>
        <taxon>Bacilli</taxon>
        <taxon>Lactobacillales</taxon>
        <taxon>Lactobacillaceae</taxon>
        <taxon>Lactiplantibacillus</taxon>
    </lineage>
</organism>
<feature type="transmembrane region" description="Helical" evidence="1">
    <location>
        <begin position="56"/>
        <end position="74"/>
    </location>
</feature>